<feature type="compositionally biased region" description="Polar residues" evidence="1">
    <location>
        <begin position="98"/>
        <end position="121"/>
    </location>
</feature>
<feature type="region of interest" description="Disordered" evidence="1">
    <location>
        <begin position="437"/>
        <end position="465"/>
    </location>
</feature>
<comment type="caution">
    <text evidence="2">The sequence shown here is derived from an EMBL/GenBank/DDBJ whole genome shotgun (WGS) entry which is preliminary data.</text>
</comment>
<evidence type="ECO:0000313" key="3">
    <source>
        <dbReference type="Proteomes" id="UP001237642"/>
    </source>
</evidence>
<organism evidence="2 3">
    <name type="scientific">Heracleum sosnowskyi</name>
    <dbReference type="NCBI Taxonomy" id="360622"/>
    <lineage>
        <taxon>Eukaryota</taxon>
        <taxon>Viridiplantae</taxon>
        <taxon>Streptophyta</taxon>
        <taxon>Embryophyta</taxon>
        <taxon>Tracheophyta</taxon>
        <taxon>Spermatophyta</taxon>
        <taxon>Magnoliopsida</taxon>
        <taxon>eudicotyledons</taxon>
        <taxon>Gunneridae</taxon>
        <taxon>Pentapetalae</taxon>
        <taxon>asterids</taxon>
        <taxon>campanulids</taxon>
        <taxon>Apiales</taxon>
        <taxon>Apiaceae</taxon>
        <taxon>Apioideae</taxon>
        <taxon>apioid superclade</taxon>
        <taxon>Tordylieae</taxon>
        <taxon>Tordyliinae</taxon>
        <taxon>Heracleum</taxon>
    </lineage>
</organism>
<dbReference type="Proteomes" id="UP001237642">
    <property type="component" value="Unassembled WGS sequence"/>
</dbReference>
<feature type="compositionally biased region" description="Polar residues" evidence="1">
    <location>
        <begin position="40"/>
        <end position="50"/>
    </location>
</feature>
<feature type="compositionally biased region" description="Basic and acidic residues" evidence="1">
    <location>
        <begin position="26"/>
        <end position="35"/>
    </location>
</feature>
<feature type="region of interest" description="Disordered" evidence="1">
    <location>
        <begin position="1"/>
        <end position="121"/>
    </location>
</feature>
<accession>A0AAD8HA88</accession>
<evidence type="ECO:0000313" key="2">
    <source>
        <dbReference type="EMBL" id="KAK1363982.1"/>
    </source>
</evidence>
<protein>
    <submittedName>
        <fullName evidence="2">Uncharacterized protein</fullName>
    </submittedName>
</protein>
<proteinExistence type="predicted"/>
<dbReference type="AlphaFoldDB" id="A0AAD8HA88"/>
<dbReference type="EMBL" id="JAUIZM010000009">
    <property type="protein sequence ID" value="KAK1363982.1"/>
    <property type="molecule type" value="Genomic_DNA"/>
</dbReference>
<feature type="compositionally biased region" description="Basic and acidic residues" evidence="1">
    <location>
        <begin position="336"/>
        <end position="356"/>
    </location>
</feature>
<feature type="compositionally biased region" description="Low complexity" evidence="1">
    <location>
        <begin position="51"/>
        <end position="67"/>
    </location>
</feature>
<reference evidence="2" key="2">
    <citation type="submission" date="2023-05" db="EMBL/GenBank/DDBJ databases">
        <authorList>
            <person name="Schelkunov M.I."/>
        </authorList>
    </citation>
    <scope>NUCLEOTIDE SEQUENCE</scope>
    <source>
        <strain evidence="2">Hsosn_3</strain>
        <tissue evidence="2">Leaf</tissue>
    </source>
</reference>
<reference evidence="2" key="1">
    <citation type="submission" date="2023-02" db="EMBL/GenBank/DDBJ databases">
        <title>Genome of toxic invasive species Heracleum sosnowskyi carries increased number of genes despite the absence of recent whole-genome duplications.</title>
        <authorList>
            <person name="Schelkunov M."/>
            <person name="Shtratnikova V."/>
            <person name="Makarenko M."/>
            <person name="Klepikova A."/>
            <person name="Omelchenko D."/>
            <person name="Novikova G."/>
            <person name="Obukhova E."/>
            <person name="Bogdanov V."/>
            <person name="Penin A."/>
            <person name="Logacheva M."/>
        </authorList>
    </citation>
    <scope>NUCLEOTIDE SEQUENCE</scope>
    <source>
        <strain evidence="2">Hsosn_3</strain>
        <tissue evidence="2">Leaf</tissue>
    </source>
</reference>
<keyword evidence="3" id="KW-1185">Reference proteome</keyword>
<feature type="region of interest" description="Disordered" evidence="1">
    <location>
        <begin position="254"/>
        <end position="286"/>
    </location>
</feature>
<name>A0AAD8HA88_9APIA</name>
<feature type="region of interest" description="Disordered" evidence="1">
    <location>
        <begin position="335"/>
        <end position="412"/>
    </location>
</feature>
<evidence type="ECO:0000256" key="1">
    <source>
        <dbReference type="SAM" id="MobiDB-lite"/>
    </source>
</evidence>
<gene>
    <name evidence="2" type="ORF">POM88_039543</name>
</gene>
<feature type="compositionally biased region" description="Basic and acidic residues" evidence="1">
    <location>
        <begin position="397"/>
        <end position="408"/>
    </location>
</feature>
<sequence length="465" mass="49758">MSPKAPCKESAQTHVPTHGEPPLAETHMKSGHSEDFTSPIDASQVPSEKQPSFFSPLSPSSFPTHSFVSSPQPREGDSPNPSGFDHPSPIMDEPPSSGPQEPISQSEMDTTPSNSEKGQGTTLIESKTASTLFNLQGASYLREDVVTTQVVVKDTVNVAVTGDPAVKDSFEVAVKPNLTVQVTVAPTVNISTDNTIHGKAPVISPQPDIDAVIVEDVSDDDVPLSQFLKSEIEGAPHIQALGLESSFVRSDEITQKHNESVRTPTASKPQSFPSPPRRLRSGGSSTSFRLEALETRCLSMESKLDSLSTMVASGFSTIQEAIQVLSATLDAANLPKGEKRARSESQRAESGRERSGTEGVPKQDVAQGEPVTKKASRSEGESAAKGRSVYAKKKRGTRGDSGSKKEQVQEADNLFEYEIAGETVLMSKEALEAMQGNVPSKNPILPPVTIREPTPIPKESALERQ</sequence>